<keyword evidence="2" id="KW-0808">Transferase</keyword>
<keyword evidence="3" id="KW-1185">Reference proteome</keyword>
<dbReference type="Pfam" id="PF11640">
    <property type="entry name" value="TAN"/>
    <property type="match status" value="1"/>
</dbReference>
<evidence type="ECO:0000259" key="1">
    <source>
        <dbReference type="SMART" id="SM01342"/>
    </source>
</evidence>
<dbReference type="SMART" id="SM01342">
    <property type="entry name" value="TAN"/>
    <property type="match status" value="1"/>
</dbReference>
<dbReference type="PANTHER" id="PTHR37079:SF4">
    <property type="entry name" value="SERINE_THREONINE-PROTEIN KINASE ATM"/>
    <property type="match status" value="1"/>
</dbReference>
<protein>
    <submittedName>
        <fullName evidence="2">Serine-protein kinase ATM</fullName>
    </submittedName>
</protein>
<comment type="caution">
    <text evidence="2">The sequence shown here is derived from an EMBL/GenBank/DDBJ whole genome shotgun (WGS) entry which is preliminary data.</text>
</comment>
<dbReference type="GO" id="GO:0006974">
    <property type="term" value="P:DNA damage response"/>
    <property type="evidence" value="ECO:0007669"/>
    <property type="project" value="InterPro"/>
</dbReference>
<gene>
    <name evidence="2" type="ORF">HOLleu_32192</name>
</gene>
<feature type="domain" description="Telomere-length maintenance and DNA damage repair" evidence="1">
    <location>
        <begin position="1"/>
        <end position="159"/>
    </location>
</feature>
<keyword evidence="2" id="KW-0418">Kinase</keyword>
<dbReference type="EMBL" id="JAIZAY010000016">
    <property type="protein sequence ID" value="KAJ8027141.1"/>
    <property type="molecule type" value="Genomic_DNA"/>
</dbReference>
<dbReference type="PANTHER" id="PTHR37079">
    <property type="entry name" value="SERINE/THREONINE-PROTEIN KINASE ATM"/>
    <property type="match status" value="1"/>
</dbReference>
<accession>A0A9Q1BGS8</accession>
<reference evidence="2" key="1">
    <citation type="submission" date="2021-10" db="EMBL/GenBank/DDBJ databases">
        <title>Tropical sea cucumber genome reveals ecological adaptation and Cuvierian tubules defense mechanism.</title>
        <authorList>
            <person name="Chen T."/>
        </authorList>
    </citation>
    <scope>NUCLEOTIDE SEQUENCE</scope>
    <source>
        <strain evidence="2">Nanhai2018</strain>
        <tissue evidence="2">Muscle</tissue>
    </source>
</reference>
<organism evidence="2 3">
    <name type="scientific">Holothuria leucospilota</name>
    <name type="common">Black long sea cucumber</name>
    <name type="synonym">Mertensiothuria leucospilota</name>
    <dbReference type="NCBI Taxonomy" id="206669"/>
    <lineage>
        <taxon>Eukaryota</taxon>
        <taxon>Metazoa</taxon>
        <taxon>Echinodermata</taxon>
        <taxon>Eleutherozoa</taxon>
        <taxon>Echinozoa</taxon>
        <taxon>Holothuroidea</taxon>
        <taxon>Aspidochirotacea</taxon>
        <taxon>Aspidochirotida</taxon>
        <taxon>Holothuriidae</taxon>
        <taxon>Holothuria</taxon>
    </lineage>
</organism>
<dbReference type="InterPro" id="IPR021668">
    <property type="entry name" value="TAN"/>
</dbReference>
<evidence type="ECO:0000313" key="2">
    <source>
        <dbReference type="EMBL" id="KAJ8027141.1"/>
    </source>
</evidence>
<dbReference type="GO" id="GO:0004674">
    <property type="term" value="F:protein serine/threonine kinase activity"/>
    <property type="evidence" value="ECO:0007669"/>
    <property type="project" value="InterPro"/>
</dbReference>
<name>A0A9Q1BGS8_HOLLE</name>
<dbReference type="Proteomes" id="UP001152320">
    <property type="component" value="Chromosome 16"/>
</dbReference>
<proteinExistence type="predicted"/>
<sequence length="214" mass="25020">MSESLLKLRACCGQLASDKVSERKKQIDIFKRELGKPSVCRQLDQNSQNRRGMIWEHCFEAVREFMVKEVEHVKSKQGKGSFDHRKLLSTGSIFKWFVQKANNNGEYLDITVLVEHILYLVRDEIGLLCYGMECCMVVNKELLGSWKYRCRMTSKSWQDFLKYFCKCLLNSPKKMSLDLLANLVQQLFAGAVHHANIRKGLFFSFFKQIIETFR</sequence>
<dbReference type="OrthoDB" id="381190at2759"/>
<dbReference type="InterPro" id="IPR038980">
    <property type="entry name" value="ATM_plant"/>
</dbReference>
<evidence type="ECO:0000313" key="3">
    <source>
        <dbReference type="Proteomes" id="UP001152320"/>
    </source>
</evidence>
<dbReference type="AlphaFoldDB" id="A0A9Q1BGS8"/>